<feature type="compositionally biased region" description="Low complexity" evidence="1">
    <location>
        <begin position="253"/>
        <end position="264"/>
    </location>
</feature>
<sequence>MASSSSTSIVAATGSSLVTSTHTFSVKLTSKNYVAWKTQFLPILNYQNLHGHIDGASSPPPKTVVSPTAENLLIPNPEYEAWFKKDQLLLSWLFSSLIEEIFPYIIGLSTSQEVWTTLAHSFGSVSQNRQLQLYIELQELKKNDLSISEYLNKAKSLSDELSAVGKPVSPAEFNAIIYHKIGSDYHSIITALNLRQESVSFYELHGQLVAHEILLKHSLTPMANIVLKGSPPLLPTPPFSSTFRPRTNSRYVPRQQNQSPRNNNFSNRNFNAFANYSNVAPPLNWFPDTAANYHLTPDVNALNAVNEYMDSDWVGCPDDRRSTGGYLVYLGKNLISWSSKKQPTVARSSSESEYKVIANVTAEIMWIGSLLYELGVPKALPALLWCDNIGAIYLSSNPIFHARTKHVELGNLGRSFYF</sequence>
<comment type="caution">
    <text evidence="3">The sequence shown here is derived from an EMBL/GenBank/DDBJ whole genome shotgun (WGS) entry which is preliminary data.</text>
</comment>
<feature type="region of interest" description="Disordered" evidence="1">
    <location>
        <begin position="237"/>
        <end position="264"/>
    </location>
</feature>
<evidence type="ECO:0000256" key="1">
    <source>
        <dbReference type="SAM" id="MobiDB-lite"/>
    </source>
</evidence>
<dbReference type="AlphaFoldDB" id="A0AA88QSB1"/>
<protein>
    <recommendedName>
        <fullName evidence="2">Retrotransposon Copia-like N-terminal domain-containing protein</fullName>
    </recommendedName>
</protein>
<dbReference type="PANTHER" id="PTHR47481">
    <property type="match status" value="1"/>
</dbReference>
<feature type="domain" description="Retrotransposon Copia-like N-terminal" evidence="2">
    <location>
        <begin position="21"/>
        <end position="61"/>
    </location>
</feature>
<evidence type="ECO:0000313" key="3">
    <source>
        <dbReference type="EMBL" id="KAK2967181.1"/>
    </source>
</evidence>
<organism evidence="3 4">
    <name type="scientific">Escallonia rubra</name>
    <dbReference type="NCBI Taxonomy" id="112253"/>
    <lineage>
        <taxon>Eukaryota</taxon>
        <taxon>Viridiplantae</taxon>
        <taxon>Streptophyta</taxon>
        <taxon>Embryophyta</taxon>
        <taxon>Tracheophyta</taxon>
        <taxon>Spermatophyta</taxon>
        <taxon>Magnoliopsida</taxon>
        <taxon>eudicotyledons</taxon>
        <taxon>Gunneridae</taxon>
        <taxon>Pentapetalae</taxon>
        <taxon>asterids</taxon>
        <taxon>campanulids</taxon>
        <taxon>Escalloniales</taxon>
        <taxon>Escalloniaceae</taxon>
        <taxon>Escallonia</taxon>
    </lineage>
</organism>
<accession>A0AA88QSB1</accession>
<evidence type="ECO:0000259" key="2">
    <source>
        <dbReference type="Pfam" id="PF14244"/>
    </source>
</evidence>
<reference evidence="3" key="1">
    <citation type="submission" date="2022-12" db="EMBL/GenBank/DDBJ databases">
        <title>Draft genome assemblies for two species of Escallonia (Escalloniales).</title>
        <authorList>
            <person name="Chanderbali A."/>
            <person name="Dervinis C."/>
            <person name="Anghel I."/>
            <person name="Soltis D."/>
            <person name="Soltis P."/>
            <person name="Zapata F."/>
        </authorList>
    </citation>
    <scope>NUCLEOTIDE SEQUENCE</scope>
    <source>
        <strain evidence="3">UCBG92.1500</strain>
        <tissue evidence="3">Leaf</tissue>
    </source>
</reference>
<dbReference type="PANTHER" id="PTHR47481:SF43">
    <property type="entry name" value="RETROTRANSPOSON COPIA-LIKE N-TERMINAL DOMAIN-CONTAINING PROTEIN"/>
    <property type="match status" value="1"/>
</dbReference>
<proteinExistence type="predicted"/>
<dbReference type="InterPro" id="IPR029472">
    <property type="entry name" value="Copia-like_N"/>
</dbReference>
<gene>
    <name evidence="3" type="ORF">RJ640_005225</name>
</gene>
<dbReference type="EMBL" id="JAVXUO010003049">
    <property type="protein sequence ID" value="KAK2967181.1"/>
    <property type="molecule type" value="Genomic_DNA"/>
</dbReference>
<dbReference type="Proteomes" id="UP001187471">
    <property type="component" value="Unassembled WGS sequence"/>
</dbReference>
<dbReference type="Pfam" id="PF14244">
    <property type="entry name" value="Retrotran_gag_3"/>
    <property type="match status" value="1"/>
</dbReference>
<name>A0AA88QSB1_9ASTE</name>
<dbReference type="CDD" id="cd09272">
    <property type="entry name" value="RNase_HI_RT_Ty1"/>
    <property type="match status" value="1"/>
</dbReference>
<evidence type="ECO:0000313" key="4">
    <source>
        <dbReference type="Proteomes" id="UP001187471"/>
    </source>
</evidence>
<keyword evidence="4" id="KW-1185">Reference proteome</keyword>
<dbReference type="Pfam" id="PF14223">
    <property type="entry name" value="Retrotran_gag_2"/>
    <property type="match status" value="1"/>
</dbReference>